<dbReference type="SUPFAM" id="SSF88723">
    <property type="entry name" value="PIN domain-like"/>
    <property type="match status" value="1"/>
</dbReference>
<dbReference type="RefSeq" id="WP_106305694.1">
    <property type="nucleotide sequence ID" value="NZ_PVWO01000164.1"/>
</dbReference>
<accession>A0A2T1GE16</accession>
<dbReference type="Gene3D" id="3.40.50.1010">
    <property type="entry name" value="5'-nuclease"/>
    <property type="match status" value="1"/>
</dbReference>
<protein>
    <recommendedName>
        <fullName evidence="3">Nucleic acid-binding protein</fullName>
    </recommendedName>
</protein>
<proteinExistence type="predicted"/>
<gene>
    <name evidence="1" type="ORF">C7B77_13940</name>
</gene>
<organism evidence="1 2">
    <name type="scientific">Chamaesiphon polymorphus CCALA 037</name>
    <dbReference type="NCBI Taxonomy" id="2107692"/>
    <lineage>
        <taxon>Bacteria</taxon>
        <taxon>Bacillati</taxon>
        <taxon>Cyanobacteriota</taxon>
        <taxon>Cyanophyceae</taxon>
        <taxon>Gomontiellales</taxon>
        <taxon>Chamaesiphonaceae</taxon>
        <taxon>Chamaesiphon</taxon>
    </lineage>
</organism>
<evidence type="ECO:0000313" key="2">
    <source>
        <dbReference type="Proteomes" id="UP000238937"/>
    </source>
</evidence>
<reference evidence="1 2" key="1">
    <citation type="submission" date="2018-03" db="EMBL/GenBank/DDBJ databases">
        <title>The ancient ancestry and fast evolution of plastids.</title>
        <authorList>
            <person name="Moore K.R."/>
            <person name="Magnabosco C."/>
            <person name="Momper L."/>
            <person name="Gold D.A."/>
            <person name="Bosak T."/>
            <person name="Fournier G.P."/>
        </authorList>
    </citation>
    <scope>NUCLEOTIDE SEQUENCE [LARGE SCALE GENOMIC DNA]</scope>
    <source>
        <strain evidence="1 2">CCALA 037</strain>
    </source>
</reference>
<evidence type="ECO:0008006" key="3">
    <source>
        <dbReference type="Google" id="ProtNLM"/>
    </source>
</evidence>
<dbReference type="AlphaFoldDB" id="A0A2T1GE16"/>
<dbReference type="Proteomes" id="UP000238937">
    <property type="component" value="Unassembled WGS sequence"/>
</dbReference>
<sequence>MIVFLDTNVLGLLAKPKKCFDESSDESYQVQQWFYGLLSKGVRVVTSTLCDYEFRRGLLEPSNRSTELAPGLIELDDIAARGILEFIAVSREDSILAAQLWVDAQADGRPTSDKKKIDIDVIISAQCLTLQKENPGQKVIMATTNTKHISRYCDSADWREIKL</sequence>
<dbReference type="OrthoDB" id="461957at2"/>
<dbReference type="EMBL" id="PVWO01000164">
    <property type="protein sequence ID" value="PSB55783.1"/>
    <property type="molecule type" value="Genomic_DNA"/>
</dbReference>
<keyword evidence="2" id="KW-1185">Reference proteome</keyword>
<name>A0A2T1GE16_9CYAN</name>
<evidence type="ECO:0000313" key="1">
    <source>
        <dbReference type="EMBL" id="PSB55783.1"/>
    </source>
</evidence>
<dbReference type="InterPro" id="IPR029060">
    <property type="entry name" value="PIN-like_dom_sf"/>
</dbReference>
<comment type="caution">
    <text evidence="1">The sequence shown here is derived from an EMBL/GenBank/DDBJ whole genome shotgun (WGS) entry which is preliminary data.</text>
</comment>